<dbReference type="EMBL" id="HBIK01035168">
    <property type="protein sequence ID" value="CAE0391565.1"/>
    <property type="molecule type" value="Transcribed_RNA"/>
</dbReference>
<gene>
    <name evidence="1" type="ORF">ECRA1380_LOCUS16541</name>
</gene>
<accession>A0A7S3KUJ4</accession>
<name>A0A7S3KUJ4_EUPCR</name>
<protein>
    <submittedName>
        <fullName evidence="1">Uncharacterized protein</fullName>
    </submittedName>
</protein>
<proteinExistence type="predicted"/>
<organism evidence="1">
    <name type="scientific">Euplotes crassus</name>
    <dbReference type="NCBI Taxonomy" id="5936"/>
    <lineage>
        <taxon>Eukaryota</taxon>
        <taxon>Sar</taxon>
        <taxon>Alveolata</taxon>
        <taxon>Ciliophora</taxon>
        <taxon>Intramacronucleata</taxon>
        <taxon>Spirotrichea</taxon>
        <taxon>Hypotrichia</taxon>
        <taxon>Euplotida</taxon>
        <taxon>Euplotidae</taxon>
        <taxon>Moneuplotes</taxon>
    </lineage>
</organism>
<evidence type="ECO:0000313" key="1">
    <source>
        <dbReference type="EMBL" id="CAE0391565.1"/>
    </source>
</evidence>
<reference evidence="1" key="1">
    <citation type="submission" date="2021-01" db="EMBL/GenBank/DDBJ databases">
        <authorList>
            <person name="Corre E."/>
            <person name="Pelletier E."/>
            <person name="Niang G."/>
            <person name="Scheremetjew M."/>
            <person name="Finn R."/>
            <person name="Kale V."/>
            <person name="Holt S."/>
            <person name="Cochrane G."/>
            <person name="Meng A."/>
            <person name="Brown T."/>
            <person name="Cohen L."/>
        </authorList>
    </citation>
    <scope>NUCLEOTIDE SEQUENCE</scope>
    <source>
        <strain evidence="1">CT5</strain>
    </source>
</reference>
<sequence length="123" mass="14634">MIPALKMIREEMKDAIGTLFDARMNIYKTLMRLDLFMEFLPNLQLNREEILRILEETKHSNFVISSKEALGISEEEIEITETMEVPNKSIYKNYLKFQNLLAEKQRVPKQFKKTYKIRNLSFA</sequence>
<dbReference type="AlphaFoldDB" id="A0A7S3KUJ4"/>